<dbReference type="KEGG" id="vg:77945285"/>
<dbReference type="RefSeq" id="YP_010669131.1">
    <property type="nucleotide sequence ID" value="NC_070959.1"/>
</dbReference>
<dbReference type="GeneID" id="77945285"/>
<protein>
    <submittedName>
        <fullName evidence="1">Uncharacterized protein</fullName>
    </submittedName>
</protein>
<accession>A0A6G8R5U3</accession>
<dbReference type="EMBL" id="MT162466">
    <property type="protein sequence ID" value="QIN96751.1"/>
    <property type="molecule type" value="Genomic_DNA"/>
</dbReference>
<sequence length="112" mass="12334">MAVKVLVNAIGQHILADVKQVEDSETNEVLAYWLRDAKAVSYQPTPEGQVGIQLSDFCPIATGAEFSIRRDNIVAILDPREDVLATYDKLINPPTFTPEVVEDATESDSTEE</sequence>
<name>A0A6G8R5U3_9CAUD</name>
<proteinExistence type="predicted"/>
<reference evidence="1 2" key="1">
    <citation type="submission" date="2020-03" db="EMBL/GenBank/DDBJ databases">
        <title>The Isolation and Genome Sequence of a Novel Cyanophage S-N03 from the Huanghai Sea, China.</title>
        <authorList>
            <person name="Jiang T."/>
        </authorList>
    </citation>
    <scope>NUCLEOTIDE SEQUENCE [LARGE SCALE GENOMIC DNA]</scope>
</reference>
<evidence type="ECO:0000313" key="2">
    <source>
        <dbReference type="Proteomes" id="UP000502617"/>
    </source>
</evidence>
<organism evidence="1 2">
    <name type="scientific">Synechococcus phage S-N03</name>
    <dbReference type="NCBI Taxonomy" id="2718943"/>
    <lineage>
        <taxon>Viruses</taxon>
        <taxon>Duplodnaviria</taxon>
        <taxon>Heunggongvirae</taxon>
        <taxon>Uroviricota</taxon>
        <taxon>Caudoviricetes</taxon>
        <taxon>Pantevenvirales</taxon>
        <taxon>Kyanoviridae</taxon>
        <taxon>Huanghaivirus</taxon>
        <taxon>Huanghaivirus snothree</taxon>
    </lineage>
</organism>
<evidence type="ECO:0000313" key="1">
    <source>
        <dbReference type="EMBL" id="QIN96751.1"/>
    </source>
</evidence>
<keyword evidence="2" id="KW-1185">Reference proteome</keyword>
<dbReference type="Gene3D" id="2.30.30.100">
    <property type="match status" value="1"/>
</dbReference>
<dbReference type="Proteomes" id="UP000502617">
    <property type="component" value="Segment"/>
</dbReference>